<dbReference type="AlphaFoldDB" id="A0AA95GC15"/>
<keyword evidence="8" id="KW-0378">Hydrolase</keyword>
<evidence type="ECO:0000256" key="8">
    <source>
        <dbReference type="ARBA" id="ARBA00022801"/>
    </source>
</evidence>
<keyword evidence="7" id="KW-0547">Nucleotide-binding</keyword>
<evidence type="ECO:0000256" key="3">
    <source>
        <dbReference type="ARBA" id="ARBA00015531"/>
    </source>
</evidence>
<proteinExistence type="inferred from homology"/>
<dbReference type="EMBL" id="CP123491">
    <property type="protein sequence ID" value="WGL93833.1"/>
    <property type="molecule type" value="Genomic_DNA"/>
</dbReference>
<dbReference type="PANTHER" id="PTHR43394">
    <property type="entry name" value="ATP-DEPENDENT PERMEASE MDL1, MITOCHONDRIAL"/>
    <property type="match status" value="1"/>
</dbReference>
<dbReference type="GO" id="GO:0015421">
    <property type="term" value="F:ABC-type oligopeptide transporter activity"/>
    <property type="evidence" value="ECO:0007669"/>
    <property type="project" value="TreeGrafter"/>
</dbReference>
<dbReference type="CDD" id="cd18588">
    <property type="entry name" value="ABC_6TM_CyaB_HlyB_like"/>
    <property type="match status" value="1"/>
</dbReference>
<feature type="transmembrane region" description="Helical" evidence="12">
    <location>
        <begin position="195"/>
        <end position="215"/>
    </location>
</feature>
<evidence type="ECO:0000256" key="11">
    <source>
        <dbReference type="ARBA" id="ARBA00023136"/>
    </source>
</evidence>
<evidence type="ECO:0000256" key="9">
    <source>
        <dbReference type="ARBA" id="ARBA00022840"/>
    </source>
</evidence>
<dbReference type="GO" id="GO:0005886">
    <property type="term" value="C:plasma membrane"/>
    <property type="evidence" value="ECO:0007669"/>
    <property type="project" value="UniProtKB-SubCell"/>
</dbReference>
<dbReference type="InterPro" id="IPR010132">
    <property type="entry name" value="ATPase_T1SS_HlyB"/>
</dbReference>
<evidence type="ECO:0000256" key="2">
    <source>
        <dbReference type="ARBA" id="ARBA00006025"/>
    </source>
</evidence>
<dbReference type="NCBIfam" id="TIGR01846">
    <property type="entry name" value="type_I_sec_HlyB"/>
    <property type="match status" value="1"/>
</dbReference>
<dbReference type="RefSeq" id="WP_280628279.1">
    <property type="nucleotide sequence ID" value="NZ_CP123491.1"/>
</dbReference>
<feature type="domain" description="ABC transmembrane type-1" evidence="14">
    <location>
        <begin position="161"/>
        <end position="440"/>
    </location>
</feature>
<geneLocation type="plasmid" evidence="16 18">
    <name>paIh1</name>
</geneLocation>
<dbReference type="Gene3D" id="1.20.1560.10">
    <property type="entry name" value="ABC transporter type 1, transmembrane domain"/>
    <property type="match status" value="1"/>
</dbReference>
<evidence type="ECO:0000259" key="15">
    <source>
        <dbReference type="PROSITE" id="PS50990"/>
    </source>
</evidence>
<dbReference type="FunFam" id="3.40.50.300:FF:000299">
    <property type="entry name" value="ABC transporter ATP-binding protein/permease"/>
    <property type="match status" value="1"/>
</dbReference>
<dbReference type="InterPro" id="IPR005074">
    <property type="entry name" value="Peptidase_C39"/>
</dbReference>
<dbReference type="GO" id="GO:0030253">
    <property type="term" value="P:protein secretion by the type I secretion system"/>
    <property type="evidence" value="ECO:0007669"/>
    <property type="project" value="InterPro"/>
</dbReference>
<dbReference type="InterPro" id="IPR003439">
    <property type="entry name" value="ABC_transporter-like_ATP-bd"/>
</dbReference>
<feature type="transmembrane region" description="Helical" evidence="12">
    <location>
        <begin position="379"/>
        <end position="401"/>
    </location>
</feature>
<dbReference type="PROSITE" id="PS50990">
    <property type="entry name" value="PEPTIDASE_C39"/>
    <property type="match status" value="1"/>
</dbReference>
<keyword evidence="11 12" id="KW-0472">Membrane</keyword>
<name>A0AA95GC15_9GAMM</name>
<dbReference type="PANTHER" id="PTHR43394:SF1">
    <property type="entry name" value="ATP-BINDING CASSETTE SUB-FAMILY B MEMBER 10, MITOCHONDRIAL"/>
    <property type="match status" value="1"/>
</dbReference>
<evidence type="ECO:0000313" key="17">
    <source>
        <dbReference type="EMBL" id="WGL96066.1"/>
    </source>
</evidence>
<evidence type="ECO:0000256" key="6">
    <source>
        <dbReference type="ARBA" id="ARBA00022692"/>
    </source>
</evidence>
<evidence type="ECO:0000259" key="13">
    <source>
        <dbReference type="PROSITE" id="PS50893"/>
    </source>
</evidence>
<sequence length="718" mass="80627">METFSTVAIANHTTNQALDAIIWLGKRLSKSITIEQLTHSLGLESEHLTDWQLRECADFIQLKSKVNFLTLTELEQIPLPALIEIEGIWWVFTNITQQIIEVINPCSEKTLTFPHHNNPNSPIKFKVLLVAEKKLTAKKIKFGLDWFSPSVLRQNKQLRDIFILASVVQIFALIHPILFQHLIDKVLVGRSLNSLHVLAFAVVSLPIAEPIYSFIRNKIFNHTSGQINAELSGRLYRHLLGLPLDYFKQRQTGQIIARVREMAQIRQFLTGSTLMLFIDLFFVTLFITVLFNYSALLASIVVGSLVIYFIFWLLIGPIIRKRVEKEYEAQAENTTFLTESITGIETIKTTATENRFLQRWQKILSHQLQKSFKVQKSSVIASQIITLVNKITTAILLWFGVKAVMQGQLSPGELIAFNMLSAHVTQPILRLAQVWQDFQHTLIALKRVGDILDEPTEFGQTGLTNTASLEGNIEFNHIRFRYASDMPEVLQNLSLSIKAGQFIGITGPSGSGKSTLTKLLQRLYIPQQGQITIDGMDLAVADPMALRLNMSVVLQESILFAGSIADNIRLSQPAASDEAMTQAAQMAGALDFIQQLPQGFNTQLAERGMNLSGGQRQRIALARALLTQPRILILDEATSALDYDSEAAIMKNMQYLSAGRTVISIAHRLNTIRHADKICVINEGQVIEFDSHDNLLKLNGFYAQLWYQLIGSKAKINA</sequence>
<evidence type="ECO:0000256" key="10">
    <source>
        <dbReference type="ARBA" id="ARBA00022989"/>
    </source>
</evidence>
<dbReference type="PROSITE" id="PS50929">
    <property type="entry name" value="ABC_TM1F"/>
    <property type="match status" value="1"/>
</dbReference>
<accession>A0AA95GC15</accession>
<dbReference type="GO" id="GO:0030256">
    <property type="term" value="C:type I protein secretion system complex"/>
    <property type="evidence" value="ECO:0007669"/>
    <property type="project" value="InterPro"/>
</dbReference>
<dbReference type="Pfam" id="PF00664">
    <property type="entry name" value="ABC_membrane"/>
    <property type="match status" value="1"/>
</dbReference>
<dbReference type="Gene3D" id="3.90.70.10">
    <property type="entry name" value="Cysteine proteinases"/>
    <property type="match status" value="1"/>
</dbReference>
<dbReference type="Proteomes" id="UP001177597">
    <property type="component" value="Chromosome"/>
</dbReference>
<dbReference type="GO" id="GO:0005524">
    <property type="term" value="F:ATP binding"/>
    <property type="evidence" value="ECO:0007669"/>
    <property type="project" value="UniProtKB-KW"/>
</dbReference>
<dbReference type="InterPro" id="IPR027417">
    <property type="entry name" value="P-loop_NTPase"/>
</dbReference>
<dbReference type="SMART" id="SM00382">
    <property type="entry name" value="AAA"/>
    <property type="match status" value="1"/>
</dbReference>
<keyword evidence="4" id="KW-0813">Transport</keyword>
<comment type="similarity">
    <text evidence="2">Belongs to the ABC transporter superfamily. Protein-1 exporter (TC 3.A.1.109) family.</text>
</comment>
<dbReference type="Pfam" id="PF00005">
    <property type="entry name" value="ABC_tran"/>
    <property type="match status" value="1"/>
</dbReference>
<keyword evidence="9" id="KW-0067">ATP-binding</keyword>
<evidence type="ECO:0000256" key="12">
    <source>
        <dbReference type="SAM" id="Phobius"/>
    </source>
</evidence>
<feature type="transmembrane region" description="Helical" evidence="12">
    <location>
        <begin position="268"/>
        <end position="290"/>
    </location>
</feature>
<gene>
    <name evidence="16" type="ORF">QE207_00195</name>
    <name evidence="17" type="ORF">QE207_05650</name>
</gene>
<protein>
    <recommendedName>
        <fullName evidence="3">Alpha-hemolysin translocation ATP-binding protein HlyB</fullName>
    </recommendedName>
</protein>
<dbReference type="Proteomes" id="UP001177597">
    <property type="component" value="Plasmid paIh1"/>
</dbReference>
<dbReference type="InterPro" id="IPR003593">
    <property type="entry name" value="AAA+_ATPase"/>
</dbReference>
<dbReference type="PROSITE" id="PS00211">
    <property type="entry name" value="ABC_TRANSPORTER_1"/>
    <property type="match status" value="1"/>
</dbReference>
<feature type="transmembrane region" description="Helical" evidence="12">
    <location>
        <begin position="161"/>
        <end position="183"/>
    </location>
</feature>
<keyword evidence="16" id="KW-0614">Plasmid</keyword>
<evidence type="ECO:0000313" key="18">
    <source>
        <dbReference type="Proteomes" id="UP001177597"/>
    </source>
</evidence>
<dbReference type="SUPFAM" id="SSF90123">
    <property type="entry name" value="ABC transporter transmembrane region"/>
    <property type="match status" value="1"/>
</dbReference>
<dbReference type="GO" id="GO:0006508">
    <property type="term" value="P:proteolysis"/>
    <property type="evidence" value="ECO:0007669"/>
    <property type="project" value="InterPro"/>
</dbReference>
<dbReference type="Gene3D" id="3.40.50.300">
    <property type="entry name" value="P-loop containing nucleotide triphosphate hydrolases"/>
    <property type="match status" value="1"/>
</dbReference>
<keyword evidence="10 12" id="KW-1133">Transmembrane helix</keyword>
<organism evidence="16 18">
    <name type="scientific">Arsenophonus nasoniae</name>
    <name type="common">son-killer infecting Nasonia vitripennis</name>
    <dbReference type="NCBI Taxonomy" id="638"/>
    <lineage>
        <taxon>Bacteria</taxon>
        <taxon>Pseudomonadati</taxon>
        <taxon>Pseudomonadota</taxon>
        <taxon>Gammaproteobacteria</taxon>
        <taxon>Enterobacterales</taxon>
        <taxon>Morganellaceae</taxon>
        <taxon>Arsenophonus</taxon>
    </lineage>
</organism>
<evidence type="ECO:0000256" key="7">
    <source>
        <dbReference type="ARBA" id="ARBA00022741"/>
    </source>
</evidence>
<evidence type="ECO:0000313" key="16">
    <source>
        <dbReference type="EMBL" id="WGL93833.1"/>
    </source>
</evidence>
<feature type="domain" description="ABC transporter" evidence="13">
    <location>
        <begin position="473"/>
        <end position="708"/>
    </location>
</feature>
<dbReference type="InterPro" id="IPR017871">
    <property type="entry name" value="ABC_transporter-like_CS"/>
</dbReference>
<reference evidence="16" key="1">
    <citation type="submission" date="2023-04" db="EMBL/GenBank/DDBJ databases">
        <title>Genome dynamics across the evolutionary transition to endosymbiosis.</title>
        <authorList>
            <person name="Siozios S."/>
            <person name="Nadal-Jimenez P."/>
            <person name="Azagi T."/>
            <person name="Sprong H."/>
            <person name="Frost C.L."/>
            <person name="Parratt S.R."/>
            <person name="Taylor G."/>
            <person name="Brettell L."/>
            <person name="Lew K.C."/>
            <person name="Croft L."/>
            <person name="King K.C."/>
            <person name="Brockhurst M.A."/>
            <person name="Hypsa V."/>
            <person name="Novakova E."/>
            <person name="Darby A.C."/>
            <person name="Hurst G.D.D."/>
        </authorList>
    </citation>
    <scope>NUCLEOTIDE SEQUENCE</scope>
    <source>
        <strain evidence="16">AIh</strain>
        <plasmid evidence="16">paIh1</plasmid>
    </source>
</reference>
<feature type="domain" description="Peptidase C39" evidence="15">
    <location>
        <begin position="9"/>
        <end position="129"/>
    </location>
</feature>
<evidence type="ECO:0000256" key="1">
    <source>
        <dbReference type="ARBA" id="ARBA00004651"/>
    </source>
</evidence>
<dbReference type="EMBL" id="CP123498">
    <property type="protein sequence ID" value="WGL96066.1"/>
    <property type="molecule type" value="Genomic_DNA"/>
</dbReference>
<feature type="transmembrane region" description="Helical" evidence="12">
    <location>
        <begin position="296"/>
        <end position="315"/>
    </location>
</feature>
<evidence type="ECO:0000256" key="5">
    <source>
        <dbReference type="ARBA" id="ARBA00022475"/>
    </source>
</evidence>
<keyword evidence="5" id="KW-1003">Cell membrane</keyword>
<evidence type="ECO:0000259" key="14">
    <source>
        <dbReference type="PROSITE" id="PS50929"/>
    </source>
</evidence>
<keyword evidence="6 12" id="KW-0812">Transmembrane</keyword>
<comment type="subcellular location">
    <subcellularLocation>
        <location evidence="1">Cell membrane</location>
        <topology evidence="1">Multi-pass membrane protein</topology>
    </subcellularLocation>
</comment>
<evidence type="ECO:0000256" key="4">
    <source>
        <dbReference type="ARBA" id="ARBA00022448"/>
    </source>
</evidence>
<dbReference type="InterPro" id="IPR039421">
    <property type="entry name" value="Type_1_exporter"/>
</dbReference>
<dbReference type="InterPro" id="IPR036640">
    <property type="entry name" value="ABC1_TM_sf"/>
</dbReference>
<dbReference type="GO" id="GO:0008233">
    <property type="term" value="F:peptidase activity"/>
    <property type="evidence" value="ECO:0007669"/>
    <property type="project" value="InterPro"/>
</dbReference>
<dbReference type="PROSITE" id="PS50893">
    <property type="entry name" value="ABC_TRANSPORTER_2"/>
    <property type="match status" value="1"/>
</dbReference>
<dbReference type="GO" id="GO:0016887">
    <property type="term" value="F:ATP hydrolysis activity"/>
    <property type="evidence" value="ECO:0007669"/>
    <property type="project" value="InterPro"/>
</dbReference>
<dbReference type="SUPFAM" id="SSF52540">
    <property type="entry name" value="P-loop containing nucleoside triphosphate hydrolases"/>
    <property type="match status" value="1"/>
</dbReference>
<dbReference type="InterPro" id="IPR011527">
    <property type="entry name" value="ABC1_TM_dom"/>
</dbReference>